<dbReference type="VEuPathDB" id="FungiDB:PHYBLDRAFT_173903"/>
<dbReference type="Proteomes" id="UP000077315">
    <property type="component" value="Unassembled WGS sequence"/>
</dbReference>
<gene>
    <name evidence="1" type="ORF">PHYBLDRAFT_173903</name>
</gene>
<dbReference type="RefSeq" id="XP_018286032.1">
    <property type="nucleotide sequence ID" value="XM_018437127.1"/>
</dbReference>
<organism evidence="1 2">
    <name type="scientific">Phycomyces blakesleeanus (strain ATCC 8743b / DSM 1359 / FGSC 10004 / NBRC 33097 / NRRL 1555)</name>
    <dbReference type="NCBI Taxonomy" id="763407"/>
    <lineage>
        <taxon>Eukaryota</taxon>
        <taxon>Fungi</taxon>
        <taxon>Fungi incertae sedis</taxon>
        <taxon>Mucoromycota</taxon>
        <taxon>Mucoromycotina</taxon>
        <taxon>Mucoromycetes</taxon>
        <taxon>Mucorales</taxon>
        <taxon>Phycomycetaceae</taxon>
        <taxon>Phycomyces</taxon>
    </lineage>
</organism>
<protein>
    <submittedName>
        <fullName evidence="1">Uncharacterized protein</fullName>
    </submittedName>
</protein>
<evidence type="ECO:0000313" key="2">
    <source>
        <dbReference type="Proteomes" id="UP000077315"/>
    </source>
</evidence>
<dbReference type="GeneID" id="28998033"/>
<keyword evidence="2" id="KW-1185">Reference proteome</keyword>
<reference evidence="2" key="1">
    <citation type="submission" date="2015-06" db="EMBL/GenBank/DDBJ databases">
        <title>Expansion of signal transduction pathways in fungi by whole-genome duplication.</title>
        <authorList>
            <consortium name="DOE Joint Genome Institute"/>
            <person name="Corrochano L.M."/>
            <person name="Kuo A."/>
            <person name="Marcet-Houben M."/>
            <person name="Polaino S."/>
            <person name="Salamov A."/>
            <person name="Villalobos J.M."/>
            <person name="Alvarez M.I."/>
            <person name="Avalos J."/>
            <person name="Benito E.P."/>
            <person name="Benoit I."/>
            <person name="Burger G."/>
            <person name="Camino L.P."/>
            <person name="Canovas D."/>
            <person name="Cerda-Olmedo E."/>
            <person name="Cheng J.-F."/>
            <person name="Dominguez A."/>
            <person name="Elias M."/>
            <person name="Eslava A.P."/>
            <person name="Glaser F."/>
            <person name="Grimwood J."/>
            <person name="Gutierrez G."/>
            <person name="Heitman J."/>
            <person name="Henrissat B."/>
            <person name="Iturriaga E.A."/>
            <person name="Lang B.F."/>
            <person name="Lavin J.L."/>
            <person name="Lee S."/>
            <person name="Li W."/>
            <person name="Lindquist E."/>
            <person name="Lopez-Garcia S."/>
            <person name="Luque E.M."/>
            <person name="Marcos A.T."/>
            <person name="Martin J."/>
            <person name="McCluskey K."/>
            <person name="Medina H.R."/>
            <person name="Miralles-Duran A."/>
            <person name="Miyazaki A."/>
            <person name="Munoz-Torres E."/>
            <person name="Oguiza J.A."/>
            <person name="Ohm R."/>
            <person name="Olmedo M."/>
            <person name="Orejas M."/>
            <person name="Ortiz-Castellanos L."/>
            <person name="Pisabarro A.G."/>
            <person name="Rodriguez-Romero J."/>
            <person name="Ruiz-Herrera J."/>
            <person name="Ruiz-Vazquez R."/>
            <person name="Sanz C."/>
            <person name="Schackwitz W."/>
            <person name="Schmutz J."/>
            <person name="Shahriari M."/>
            <person name="Shelest E."/>
            <person name="Silva-Franco F."/>
            <person name="Soanes D."/>
            <person name="Syed K."/>
            <person name="Tagua V.G."/>
            <person name="Talbot N.J."/>
            <person name="Thon M."/>
            <person name="De vries R.P."/>
            <person name="Wiebenga A."/>
            <person name="Yadav J.S."/>
            <person name="Braun E.L."/>
            <person name="Baker S."/>
            <person name="Garre V."/>
            <person name="Horwitz B."/>
            <person name="Torres-Martinez S."/>
            <person name="Idnurm A."/>
            <person name="Herrera-Estrella A."/>
            <person name="Gabaldon T."/>
            <person name="Grigoriev I.V."/>
        </authorList>
    </citation>
    <scope>NUCLEOTIDE SEQUENCE [LARGE SCALE GENOMIC DNA]</scope>
    <source>
        <strain evidence="2">NRRL 1555(-)</strain>
    </source>
</reference>
<evidence type="ECO:0000313" key="1">
    <source>
        <dbReference type="EMBL" id="OAD67992.1"/>
    </source>
</evidence>
<dbReference type="EMBL" id="KV440997">
    <property type="protein sequence ID" value="OAD67992.1"/>
    <property type="molecule type" value="Genomic_DNA"/>
</dbReference>
<dbReference type="AlphaFoldDB" id="A0A162TEM7"/>
<accession>A0A162TEM7</accession>
<sequence length="112" mass="13283">MLITGYMNNTFHWFLKEIDLLFQDAEINKYTMFLLLKDQVNIILPLTILERSAHFVEKILIAYEIYDTTLPVVFQMIATMLSQYEYVLICDKPNIQVSRSPHKDLELDLFFS</sequence>
<name>A0A162TEM7_PHYB8</name>
<proteinExistence type="predicted"/>
<dbReference type="InParanoid" id="A0A162TEM7"/>